<dbReference type="PANTHER" id="PTHR37291">
    <property type="entry name" value="5-METHYLCYTOSINE-SPECIFIC RESTRICTION ENZYME B"/>
    <property type="match status" value="1"/>
</dbReference>
<dbReference type="Proteomes" id="UP000019322">
    <property type="component" value="Chromosome"/>
</dbReference>
<keyword evidence="2" id="KW-0540">Nuclease</keyword>
<dbReference type="GO" id="GO:0005524">
    <property type="term" value="F:ATP binding"/>
    <property type="evidence" value="ECO:0007669"/>
    <property type="project" value="InterPro"/>
</dbReference>
<dbReference type="REBASE" id="79002">
    <property type="entry name" value="Smu12446McrBCP"/>
</dbReference>
<reference evidence="2 3" key="1">
    <citation type="journal article" date="2014" name="Environ. Microbiol.">
        <title>Insights into organohalide respiration and the versatile catabolism of Sulfurospirillum multivorans gained from comparative genomics and physiological studies.</title>
        <authorList>
            <person name="Goris T."/>
            <person name="Schubert T."/>
            <person name="Gadkari J."/>
            <person name="Wubet T."/>
            <person name="Tarkka M."/>
            <person name="Buscot F."/>
            <person name="Adrian L."/>
            <person name="Diekert G."/>
        </authorList>
    </citation>
    <scope>NUCLEOTIDE SEQUENCE [LARGE SCALE GENOMIC DNA]</scope>
    <source>
        <strain evidence="3">DM 12446 / JCM 15788 / NBRC 109480</strain>
    </source>
</reference>
<dbReference type="PANTHER" id="PTHR37291:SF1">
    <property type="entry name" value="TYPE IV METHYL-DIRECTED RESTRICTION ENZYME ECOKMCRB SUBUNIT"/>
    <property type="match status" value="1"/>
</dbReference>
<dbReference type="Pfam" id="PF07728">
    <property type="entry name" value="AAA_5"/>
    <property type="match status" value="1"/>
</dbReference>
<evidence type="ECO:0000259" key="1">
    <source>
        <dbReference type="Pfam" id="PF07728"/>
    </source>
</evidence>
<proteinExistence type="predicted"/>
<evidence type="ECO:0000313" key="2">
    <source>
        <dbReference type="EMBL" id="AHJ13392.1"/>
    </source>
</evidence>
<dbReference type="GO" id="GO:0004519">
    <property type="term" value="F:endonuclease activity"/>
    <property type="evidence" value="ECO:0007669"/>
    <property type="project" value="UniProtKB-KW"/>
</dbReference>
<gene>
    <name evidence="2" type="ORF">SMUL_2139</name>
</gene>
<sequence length="480" mass="56019">MQVVNVYEDSIDLKLVKKLDEETRKRLTYVKLVENGLKPSTINYILNNNEKLYNYVIKVIYGELGENMKKLQSLNQILYGPPGTGKTYHTITKAIEIIDNDFFERHREETPENRKSLKAKFEVYKQAGQIEFVTFHQSYGYEEFVEGIKAIPPKEKGNENGLEMIYKVVSGIFKNLCEKTNDKSFSFKEKIEKHRELLQNEEIILKTITGVPFKLSKSDSGITTQTNHSFSINKLIEINDGKLSSKPDGTYGKFIVEDIHKRFPNNELKNYILIIDEINRGNISKIFGELITLIEPSKRIGAEESLHVRLPYSNESFGVPSNLYIIGTMNTADRSIALMDTALRRRFDFTEMMPRTELLDFSIEGIHVKSMLEAINKRIEYLYDRDHTIGHAYFMELKEPDKQTLETVSYIFRNKIIPLLQEYFYDDWEKIVMVLGDGFIEKSEIKSDIFDEKFRNTEYIEEEKSKYTIKDSFDFSTFYA</sequence>
<dbReference type="SUPFAM" id="SSF52540">
    <property type="entry name" value="P-loop containing nucleoside triphosphate hydrolases"/>
    <property type="match status" value="1"/>
</dbReference>
<dbReference type="AlphaFoldDB" id="A0AA86E338"/>
<organism evidence="2 3">
    <name type="scientific">Sulfurospirillum multivorans (strain DM 12446 / JCM 15788 / NBRC 109480)</name>
    <dbReference type="NCBI Taxonomy" id="1150621"/>
    <lineage>
        <taxon>Bacteria</taxon>
        <taxon>Pseudomonadati</taxon>
        <taxon>Campylobacterota</taxon>
        <taxon>Epsilonproteobacteria</taxon>
        <taxon>Campylobacterales</taxon>
        <taxon>Sulfurospirillaceae</taxon>
        <taxon>Sulfurospirillum</taxon>
    </lineage>
</organism>
<feature type="domain" description="ATPase dynein-related AAA" evidence="1">
    <location>
        <begin position="269"/>
        <end position="347"/>
    </location>
</feature>
<dbReference type="InterPro" id="IPR052934">
    <property type="entry name" value="Methyl-DNA_Rec/Restrict_Enz"/>
</dbReference>
<dbReference type="Gene3D" id="3.40.50.300">
    <property type="entry name" value="P-loop containing nucleotide triphosphate hydrolases"/>
    <property type="match status" value="1"/>
</dbReference>
<keyword evidence="2" id="KW-0255">Endonuclease</keyword>
<evidence type="ECO:0000313" key="3">
    <source>
        <dbReference type="Proteomes" id="UP000019322"/>
    </source>
</evidence>
<keyword evidence="2" id="KW-0378">Hydrolase</keyword>
<protein>
    <submittedName>
        <fullName evidence="2">Endonuclease</fullName>
    </submittedName>
</protein>
<dbReference type="InterPro" id="IPR027417">
    <property type="entry name" value="P-loop_NTPase"/>
</dbReference>
<dbReference type="EMBL" id="CP007201">
    <property type="protein sequence ID" value="AHJ13392.1"/>
    <property type="molecule type" value="Genomic_DNA"/>
</dbReference>
<dbReference type="GO" id="GO:0016887">
    <property type="term" value="F:ATP hydrolysis activity"/>
    <property type="evidence" value="ECO:0007669"/>
    <property type="project" value="InterPro"/>
</dbReference>
<dbReference type="KEGG" id="smul:SMUL_2139"/>
<accession>A0AA86E338</accession>
<name>A0AA86E338_SULMK</name>
<dbReference type="InterPro" id="IPR011704">
    <property type="entry name" value="ATPase_dyneun-rel_AAA"/>
</dbReference>